<keyword evidence="3" id="KW-1185">Reference proteome</keyword>
<name>A0A7I7L0G3_9MYCO</name>
<protein>
    <submittedName>
        <fullName evidence="2">Uncharacterized protein</fullName>
    </submittedName>
</protein>
<sequence length="70" mass="7591">MSRELVLIRSPKVCRRLESTKADAKQNTPQQRVLIGGALLGIVGALVAIPIAAALLLLTQEVLYPRLDEV</sequence>
<organism evidence="2 3">
    <name type="scientific">Mycobacterium cookii</name>
    <dbReference type="NCBI Taxonomy" id="1775"/>
    <lineage>
        <taxon>Bacteria</taxon>
        <taxon>Bacillati</taxon>
        <taxon>Actinomycetota</taxon>
        <taxon>Actinomycetes</taxon>
        <taxon>Mycobacteriales</taxon>
        <taxon>Mycobacteriaceae</taxon>
        <taxon>Mycobacterium</taxon>
    </lineage>
</organism>
<dbReference type="RefSeq" id="WP_163774190.1">
    <property type="nucleotide sequence ID" value="NZ_AP022569.1"/>
</dbReference>
<keyword evidence="1" id="KW-0472">Membrane</keyword>
<reference evidence="2 3" key="1">
    <citation type="journal article" date="2019" name="Emerg. Microbes Infect.">
        <title>Comprehensive subspecies identification of 175 nontuberculous mycobacteria species based on 7547 genomic profiles.</title>
        <authorList>
            <person name="Matsumoto Y."/>
            <person name="Kinjo T."/>
            <person name="Motooka D."/>
            <person name="Nabeya D."/>
            <person name="Jung N."/>
            <person name="Uechi K."/>
            <person name="Horii T."/>
            <person name="Iida T."/>
            <person name="Fujita J."/>
            <person name="Nakamura S."/>
        </authorList>
    </citation>
    <scope>NUCLEOTIDE SEQUENCE [LARGE SCALE GENOMIC DNA]</scope>
    <source>
        <strain evidence="2 3">JCM 12404</strain>
    </source>
</reference>
<evidence type="ECO:0000256" key="1">
    <source>
        <dbReference type="SAM" id="Phobius"/>
    </source>
</evidence>
<evidence type="ECO:0000313" key="2">
    <source>
        <dbReference type="EMBL" id="BBX47554.1"/>
    </source>
</evidence>
<dbReference type="AlphaFoldDB" id="A0A7I7L0G3"/>
<keyword evidence="1" id="KW-0812">Transmembrane</keyword>
<proteinExistence type="predicted"/>
<gene>
    <name evidence="2" type="ORF">MCOO_35690</name>
</gene>
<evidence type="ECO:0000313" key="3">
    <source>
        <dbReference type="Proteomes" id="UP000465866"/>
    </source>
</evidence>
<dbReference type="EMBL" id="AP022569">
    <property type="protein sequence ID" value="BBX47554.1"/>
    <property type="molecule type" value="Genomic_DNA"/>
</dbReference>
<accession>A0A7I7L0G3</accession>
<keyword evidence="1" id="KW-1133">Transmembrane helix</keyword>
<dbReference type="Proteomes" id="UP000465866">
    <property type="component" value="Chromosome"/>
</dbReference>
<feature type="transmembrane region" description="Helical" evidence="1">
    <location>
        <begin position="33"/>
        <end position="58"/>
    </location>
</feature>
<dbReference type="KEGG" id="mcoo:MCOO_35690"/>